<keyword evidence="1" id="KW-0805">Transcription regulation</keyword>
<dbReference type="GO" id="GO:0016987">
    <property type="term" value="F:sigma factor activity"/>
    <property type="evidence" value="ECO:0007669"/>
    <property type="project" value="UniProtKB-KW"/>
</dbReference>
<protein>
    <submittedName>
        <fullName evidence="5">RNA polymerase sigma factor</fullName>
    </submittedName>
</protein>
<dbReference type="PANTHER" id="PTHR43133:SF51">
    <property type="entry name" value="RNA POLYMERASE SIGMA FACTOR"/>
    <property type="match status" value="1"/>
</dbReference>
<dbReference type="NCBIfam" id="TIGR02989">
    <property type="entry name" value="Sig-70_gvs1"/>
    <property type="match status" value="1"/>
</dbReference>
<dbReference type="Pfam" id="PF04542">
    <property type="entry name" value="Sigma70_r2"/>
    <property type="match status" value="1"/>
</dbReference>
<dbReference type="SUPFAM" id="SSF88946">
    <property type="entry name" value="Sigma2 domain of RNA polymerase sigma factors"/>
    <property type="match status" value="1"/>
</dbReference>
<dbReference type="AlphaFoldDB" id="A0A517ND68"/>
<dbReference type="EMBL" id="CP036525">
    <property type="protein sequence ID" value="QDT05008.1"/>
    <property type="molecule type" value="Genomic_DNA"/>
</dbReference>
<organism evidence="5 6">
    <name type="scientific">Rubripirellula lacrimiformis</name>
    <dbReference type="NCBI Taxonomy" id="1930273"/>
    <lineage>
        <taxon>Bacteria</taxon>
        <taxon>Pseudomonadati</taxon>
        <taxon>Planctomycetota</taxon>
        <taxon>Planctomycetia</taxon>
        <taxon>Pirellulales</taxon>
        <taxon>Pirellulaceae</taxon>
        <taxon>Rubripirellula</taxon>
    </lineage>
</organism>
<dbReference type="InterPro" id="IPR007627">
    <property type="entry name" value="RNA_pol_sigma70_r2"/>
</dbReference>
<dbReference type="GO" id="GO:0006352">
    <property type="term" value="P:DNA-templated transcription initiation"/>
    <property type="evidence" value="ECO:0007669"/>
    <property type="project" value="InterPro"/>
</dbReference>
<evidence type="ECO:0000256" key="3">
    <source>
        <dbReference type="ARBA" id="ARBA00023163"/>
    </source>
</evidence>
<dbReference type="PANTHER" id="PTHR43133">
    <property type="entry name" value="RNA POLYMERASE ECF-TYPE SIGMA FACTO"/>
    <property type="match status" value="1"/>
</dbReference>
<name>A0A517ND68_9BACT</name>
<evidence type="ECO:0000256" key="1">
    <source>
        <dbReference type="ARBA" id="ARBA00023015"/>
    </source>
</evidence>
<proteinExistence type="predicted"/>
<dbReference type="RefSeq" id="WP_145170888.1">
    <property type="nucleotide sequence ID" value="NZ_CP036525.1"/>
</dbReference>
<keyword evidence="6" id="KW-1185">Reference proteome</keyword>
<reference evidence="5 6" key="1">
    <citation type="submission" date="2019-02" db="EMBL/GenBank/DDBJ databases">
        <title>Deep-cultivation of Planctomycetes and their phenomic and genomic characterization uncovers novel biology.</title>
        <authorList>
            <person name="Wiegand S."/>
            <person name="Jogler M."/>
            <person name="Boedeker C."/>
            <person name="Pinto D."/>
            <person name="Vollmers J."/>
            <person name="Rivas-Marin E."/>
            <person name="Kohn T."/>
            <person name="Peeters S.H."/>
            <person name="Heuer A."/>
            <person name="Rast P."/>
            <person name="Oberbeckmann S."/>
            <person name="Bunk B."/>
            <person name="Jeske O."/>
            <person name="Meyerdierks A."/>
            <person name="Storesund J.E."/>
            <person name="Kallscheuer N."/>
            <person name="Luecker S."/>
            <person name="Lage O.M."/>
            <person name="Pohl T."/>
            <person name="Merkel B.J."/>
            <person name="Hornburger P."/>
            <person name="Mueller R.-W."/>
            <person name="Bruemmer F."/>
            <person name="Labrenz M."/>
            <person name="Spormann A.M."/>
            <person name="Op den Camp H."/>
            <person name="Overmann J."/>
            <person name="Amann R."/>
            <person name="Jetten M.S.M."/>
            <person name="Mascher T."/>
            <person name="Medema M.H."/>
            <person name="Devos D.P."/>
            <person name="Kaster A.-K."/>
            <person name="Ovreas L."/>
            <person name="Rohde M."/>
            <person name="Galperin M.Y."/>
            <person name="Jogler C."/>
        </authorList>
    </citation>
    <scope>NUCLEOTIDE SEQUENCE [LARGE SCALE GENOMIC DNA]</scope>
    <source>
        <strain evidence="5 6">K22_7</strain>
    </source>
</reference>
<dbReference type="OrthoDB" id="6383365at2"/>
<keyword evidence="2" id="KW-0731">Sigma factor</keyword>
<dbReference type="InterPro" id="IPR036388">
    <property type="entry name" value="WH-like_DNA-bd_sf"/>
</dbReference>
<sequence>MPDKNPSHEAFLRVFLRNEDDLKGYARALMPNWHAVGEVMQEASVVMLRKWDQLQHESEFLPWAKVIVRLEVMKTRQSSARDRLRFSDDVFELLAQDDPNDEAEDMAQRERIALDRCLDEFQPVQRELLFVPYHGHGAVTQLAAESGKTVNSLYKKIARLRLRLTQCVTHRLADSTLGEPLS</sequence>
<dbReference type="InterPro" id="IPR014331">
    <property type="entry name" value="RNA_pol_sigma70_ECF_RHOBA"/>
</dbReference>
<dbReference type="Gene3D" id="1.10.1740.10">
    <property type="match status" value="1"/>
</dbReference>
<dbReference type="Proteomes" id="UP000318538">
    <property type="component" value="Chromosome"/>
</dbReference>
<dbReference type="Gene3D" id="1.10.10.10">
    <property type="entry name" value="Winged helix-like DNA-binding domain superfamily/Winged helix DNA-binding domain"/>
    <property type="match status" value="1"/>
</dbReference>
<feature type="domain" description="RNA polymerase sigma-70 region 2" evidence="4">
    <location>
        <begin position="15"/>
        <end position="74"/>
    </location>
</feature>
<keyword evidence="3" id="KW-0804">Transcription</keyword>
<gene>
    <name evidence="5" type="ORF">K227x_34060</name>
</gene>
<evidence type="ECO:0000313" key="6">
    <source>
        <dbReference type="Proteomes" id="UP000318538"/>
    </source>
</evidence>
<dbReference type="KEGG" id="rlc:K227x_34060"/>
<accession>A0A517ND68</accession>
<evidence type="ECO:0000256" key="2">
    <source>
        <dbReference type="ARBA" id="ARBA00023082"/>
    </source>
</evidence>
<evidence type="ECO:0000259" key="4">
    <source>
        <dbReference type="Pfam" id="PF04542"/>
    </source>
</evidence>
<evidence type="ECO:0000313" key="5">
    <source>
        <dbReference type="EMBL" id="QDT05008.1"/>
    </source>
</evidence>
<dbReference type="InterPro" id="IPR039425">
    <property type="entry name" value="RNA_pol_sigma-70-like"/>
</dbReference>
<dbReference type="InterPro" id="IPR013325">
    <property type="entry name" value="RNA_pol_sigma_r2"/>
</dbReference>